<dbReference type="EMBL" id="LDXT01000089">
    <property type="protein sequence ID" value="KRT54637.1"/>
    <property type="molecule type" value="Genomic_DNA"/>
</dbReference>
<protein>
    <submittedName>
        <fullName evidence="3">Anti-sigma regulatory factor (Ser/Thr protein kinase)</fullName>
    </submittedName>
    <submittedName>
        <fullName evidence="4">Serine/threonine-protein kinase RsbW</fullName>
    </submittedName>
</protein>
<evidence type="ECO:0000256" key="1">
    <source>
        <dbReference type="ARBA" id="ARBA00022527"/>
    </source>
</evidence>
<sequence length="153" mass="17258">MMTSLSCWLNVKKVKKNAEQLIDLRIAAEPCCLKLVRSVIRDVAELAGLPEQERDNVVLAVHEACMNVIQHAYHNAPKGEIRLSVLRSQSALIFLLQDDAPCVDTESIRPRDLDQIRPGGLGVHFIRQIMDEVEFLECVVTGNTLKMVKYFQS</sequence>
<dbReference type="InterPro" id="IPR003594">
    <property type="entry name" value="HATPase_dom"/>
</dbReference>
<dbReference type="Gene3D" id="3.30.565.10">
    <property type="entry name" value="Histidine kinase-like ATPase, C-terminal domain"/>
    <property type="match status" value="1"/>
</dbReference>
<organism evidence="3 6">
    <name type="scientific">endosymbiont of Ridgeia piscesae</name>
    <dbReference type="NCBI Taxonomy" id="54398"/>
    <lineage>
        <taxon>Bacteria</taxon>
        <taxon>Pseudomonadati</taxon>
        <taxon>Pseudomonadota</taxon>
        <taxon>Gammaproteobacteria</taxon>
        <taxon>sulfur-oxidizing symbionts</taxon>
    </lineage>
</organism>
<dbReference type="InterPro" id="IPR050267">
    <property type="entry name" value="Anti-sigma-factor_SerPK"/>
</dbReference>
<dbReference type="Proteomes" id="UP000051276">
    <property type="component" value="Unassembled WGS sequence"/>
</dbReference>
<keyword evidence="3" id="KW-0808">Transferase</keyword>
<proteinExistence type="predicted"/>
<dbReference type="PANTHER" id="PTHR35526">
    <property type="entry name" value="ANTI-SIGMA-F FACTOR RSBW-RELATED"/>
    <property type="match status" value="1"/>
</dbReference>
<dbReference type="CDD" id="cd16936">
    <property type="entry name" value="HATPase_RsbW-like"/>
    <property type="match status" value="1"/>
</dbReference>
<evidence type="ECO:0000313" key="6">
    <source>
        <dbReference type="Proteomes" id="UP000051634"/>
    </source>
</evidence>
<evidence type="ECO:0000313" key="3">
    <source>
        <dbReference type="EMBL" id="KRT54637.1"/>
    </source>
</evidence>
<dbReference type="InterPro" id="IPR036890">
    <property type="entry name" value="HATPase_C_sf"/>
</dbReference>
<accession>A0A0T5YVN9</accession>
<dbReference type="EMBL" id="LMXI01000059">
    <property type="protein sequence ID" value="KRT59925.1"/>
    <property type="molecule type" value="Genomic_DNA"/>
</dbReference>
<dbReference type="PANTHER" id="PTHR35526:SF3">
    <property type="entry name" value="ANTI-SIGMA-F FACTOR RSBW"/>
    <property type="match status" value="1"/>
</dbReference>
<dbReference type="Pfam" id="PF13581">
    <property type="entry name" value="HATPase_c_2"/>
    <property type="match status" value="1"/>
</dbReference>
<dbReference type="STRING" id="54398.Ga0074115_10848"/>
<reference evidence="5 6" key="1">
    <citation type="submission" date="2015-11" db="EMBL/GenBank/DDBJ databases">
        <title>The genome of Candidatus Endoriftia persephone in Ridgeia piscesae and population structure of the North Eastern Pacific vestimentiferan symbionts.</title>
        <authorList>
            <person name="Perez M."/>
            <person name="Juniper K.S."/>
        </authorList>
    </citation>
    <scope>NUCLEOTIDE SEQUENCE [LARGE SCALE GENOMIC DNA]</scope>
    <source>
        <strain evidence="4">Ind10</strain>
        <strain evidence="3">Ind11</strain>
    </source>
</reference>
<dbReference type="AlphaFoldDB" id="A0A0T5YVN9"/>
<dbReference type="Proteomes" id="UP000051634">
    <property type="component" value="Unassembled WGS sequence"/>
</dbReference>
<evidence type="ECO:0000313" key="5">
    <source>
        <dbReference type="Proteomes" id="UP000051276"/>
    </source>
</evidence>
<keyword evidence="6" id="KW-1185">Reference proteome</keyword>
<feature type="domain" description="Histidine kinase/HSP90-like ATPase" evidence="2">
    <location>
        <begin position="27"/>
        <end position="149"/>
    </location>
</feature>
<evidence type="ECO:0000259" key="2">
    <source>
        <dbReference type="Pfam" id="PF13581"/>
    </source>
</evidence>
<evidence type="ECO:0000313" key="4">
    <source>
        <dbReference type="EMBL" id="KRT59925.1"/>
    </source>
</evidence>
<keyword evidence="1" id="KW-0723">Serine/threonine-protein kinase</keyword>
<dbReference type="SUPFAM" id="SSF55874">
    <property type="entry name" value="ATPase domain of HSP90 chaperone/DNA topoisomerase II/histidine kinase"/>
    <property type="match status" value="1"/>
</dbReference>
<name>A0A0T5YVN9_9GAMM</name>
<dbReference type="GO" id="GO:0004674">
    <property type="term" value="F:protein serine/threonine kinase activity"/>
    <property type="evidence" value="ECO:0007669"/>
    <property type="project" value="UniProtKB-KW"/>
</dbReference>
<gene>
    <name evidence="3" type="ORF">Ga0074115_10848</name>
    <name evidence="4" type="ORF">Ga0076813_16357</name>
</gene>
<comment type="caution">
    <text evidence="3">The sequence shown here is derived from an EMBL/GenBank/DDBJ whole genome shotgun (WGS) entry which is preliminary data.</text>
</comment>
<keyword evidence="3" id="KW-0418">Kinase</keyword>